<keyword evidence="4" id="KW-0175">Coiled coil</keyword>
<dbReference type="HOGENOM" id="CLU_021095_0_1_2"/>
<dbReference type="InterPro" id="IPR044946">
    <property type="entry name" value="Restrct_endonuc_typeI_TRD_sf"/>
</dbReference>
<dbReference type="GeneID" id="25419012"/>
<dbReference type="GO" id="GO:0009307">
    <property type="term" value="P:DNA restriction-modification system"/>
    <property type="evidence" value="ECO:0007669"/>
    <property type="project" value="UniProtKB-KW"/>
</dbReference>
<keyword evidence="6" id="KW-0378">Hydrolase</keyword>
<dbReference type="Gene3D" id="1.10.287.1120">
    <property type="entry name" value="Bipartite methylase S protein"/>
    <property type="match status" value="1"/>
</dbReference>
<dbReference type="KEGG" id="mvc:MSVAZ_1008"/>
<dbReference type="SUPFAM" id="SSF116734">
    <property type="entry name" value="DNA methylase specificity domain"/>
    <property type="match status" value="2"/>
</dbReference>
<dbReference type="Gene3D" id="3.90.220.20">
    <property type="entry name" value="DNA methylase specificity domains"/>
    <property type="match status" value="2"/>
</dbReference>
<gene>
    <name evidence="6" type="ORF">MSVAZ_1008</name>
</gene>
<feature type="coiled-coil region" evidence="4">
    <location>
        <begin position="398"/>
        <end position="425"/>
    </location>
</feature>
<keyword evidence="7" id="KW-1185">Reference proteome</keyword>
<dbReference type="Proteomes" id="UP000033096">
    <property type="component" value="Chromosome"/>
</dbReference>
<dbReference type="EMBL" id="CP009520">
    <property type="protein sequence ID" value="AKB43277.1"/>
    <property type="molecule type" value="Genomic_DNA"/>
</dbReference>
<dbReference type="STRING" id="1434123.MSVAZ_1008"/>
<name>A0A0E3Q1Z6_9EURY</name>
<dbReference type="EC" id="3.1.21.3" evidence="6"/>
<dbReference type="PANTHER" id="PTHR30408:SF12">
    <property type="entry name" value="TYPE I RESTRICTION ENZYME MJAVIII SPECIFICITY SUBUNIT"/>
    <property type="match status" value="1"/>
</dbReference>
<sequence>MSAECSAENIPSGYKKTEIGVIPEDWDVVTTLDACSKIQDGTHFSPQISGNDYLYITSKNIRFGYFDISTASRIDTAQHQVIYRRCDVKKGDLLLTKDGASTGNAALNTLDEEFSLLSSVAFLRFHQSKYCAAYFLQQILTSSGQHQIQDAMAGNAITRLTLEKVKKLRFPVPPTLAEQEAIAEALSDTDALIESLEQLIAKKRQIKQGAMQELLTGKRRLPGFSGEWKVKLLDDLFDFSGGLSASRDQLSMEGYCYLHYGDIHTSKKNFIDVRSEQQDIPKLNISLKKVASPSLLNDGDVVFVDASEDDEGTSRHIVVFNKDKIPFISGLHTIVAKSKKNELDKQYLRYCFQTDDVKKQFYFFAVGTKVSGISKTNIVKITLPVPSLSEQAAIAAILSDMDSEITALEEKLAKARQIKQGMMQELLTGRIRLV</sequence>
<evidence type="ECO:0000313" key="7">
    <source>
        <dbReference type="Proteomes" id="UP000033096"/>
    </source>
</evidence>
<evidence type="ECO:0000256" key="1">
    <source>
        <dbReference type="ARBA" id="ARBA00010923"/>
    </source>
</evidence>
<evidence type="ECO:0000313" key="6">
    <source>
        <dbReference type="EMBL" id="AKB43277.1"/>
    </source>
</evidence>
<dbReference type="Pfam" id="PF01420">
    <property type="entry name" value="Methylase_S"/>
    <property type="match status" value="2"/>
</dbReference>
<evidence type="ECO:0000259" key="5">
    <source>
        <dbReference type="Pfam" id="PF01420"/>
    </source>
</evidence>
<evidence type="ECO:0000256" key="4">
    <source>
        <dbReference type="SAM" id="Coils"/>
    </source>
</evidence>
<dbReference type="PANTHER" id="PTHR30408">
    <property type="entry name" value="TYPE-1 RESTRICTION ENZYME ECOKI SPECIFICITY PROTEIN"/>
    <property type="match status" value="1"/>
</dbReference>
<dbReference type="AlphaFoldDB" id="A0A0E3Q1Z6"/>
<dbReference type="InterPro" id="IPR000055">
    <property type="entry name" value="Restrct_endonuc_typeI_TRD"/>
</dbReference>
<reference evidence="6 7" key="1">
    <citation type="submission" date="2014-07" db="EMBL/GenBank/DDBJ databases">
        <title>Methanogenic archaea and the global carbon cycle.</title>
        <authorList>
            <person name="Henriksen J.R."/>
            <person name="Luke J."/>
            <person name="Reinhart S."/>
            <person name="Benedict M.N."/>
            <person name="Youngblut N.D."/>
            <person name="Metcalf M.E."/>
            <person name="Whitaker R.J."/>
            <person name="Metcalf W.W."/>
        </authorList>
    </citation>
    <scope>NUCLEOTIDE SEQUENCE [LARGE SCALE GENOMIC DNA]</scope>
    <source>
        <strain evidence="6 7">Z-761</strain>
    </source>
</reference>
<dbReference type="CDD" id="cd17246">
    <property type="entry name" value="RMtype1_S_SonII-TRD2-CR2_like"/>
    <property type="match status" value="1"/>
</dbReference>
<feature type="domain" description="Type I restriction modification DNA specificity" evidence="5">
    <location>
        <begin position="23"/>
        <end position="201"/>
    </location>
</feature>
<keyword evidence="3" id="KW-0238">DNA-binding</keyword>
<dbReference type="PATRIC" id="fig|1434123.4.peg.1175"/>
<proteinExistence type="inferred from homology"/>
<dbReference type="REBASE" id="109330">
    <property type="entry name" value="S.Mva761ORF1007P"/>
</dbReference>
<dbReference type="GO" id="GO:0009035">
    <property type="term" value="F:type I site-specific deoxyribonuclease activity"/>
    <property type="evidence" value="ECO:0007669"/>
    <property type="project" value="UniProtKB-EC"/>
</dbReference>
<feature type="domain" description="Type I restriction modification DNA specificity" evidence="5">
    <location>
        <begin position="227"/>
        <end position="412"/>
    </location>
</feature>
<keyword evidence="2" id="KW-0680">Restriction system</keyword>
<protein>
    <submittedName>
        <fullName evidence="6">Type I restriction-modification system, specificity subunit S</fullName>
        <ecNumber evidence="6">3.1.21.3</ecNumber>
    </submittedName>
</protein>
<accession>A0A0E3Q1Z6</accession>
<dbReference type="RefSeq" id="WP_052727889.1">
    <property type="nucleotide sequence ID" value="NZ_CP009520.1"/>
</dbReference>
<comment type="similarity">
    <text evidence="1">Belongs to the type-I restriction system S methylase family.</text>
</comment>
<dbReference type="InterPro" id="IPR052021">
    <property type="entry name" value="Type-I_RS_S_subunit"/>
</dbReference>
<dbReference type="GO" id="GO:0003677">
    <property type="term" value="F:DNA binding"/>
    <property type="evidence" value="ECO:0007669"/>
    <property type="project" value="UniProtKB-KW"/>
</dbReference>
<evidence type="ECO:0000256" key="2">
    <source>
        <dbReference type="ARBA" id="ARBA00022747"/>
    </source>
</evidence>
<organism evidence="6 7">
    <name type="scientific">Methanosarcina vacuolata Z-761</name>
    <dbReference type="NCBI Taxonomy" id="1434123"/>
    <lineage>
        <taxon>Archaea</taxon>
        <taxon>Methanobacteriati</taxon>
        <taxon>Methanobacteriota</taxon>
        <taxon>Stenosarchaea group</taxon>
        <taxon>Methanomicrobia</taxon>
        <taxon>Methanosarcinales</taxon>
        <taxon>Methanosarcinaceae</taxon>
        <taxon>Methanosarcina</taxon>
    </lineage>
</organism>
<evidence type="ECO:0000256" key="3">
    <source>
        <dbReference type="ARBA" id="ARBA00023125"/>
    </source>
</evidence>